<evidence type="ECO:0000256" key="2">
    <source>
        <dbReference type="ARBA" id="ARBA00005336"/>
    </source>
</evidence>
<dbReference type="InterPro" id="IPR036881">
    <property type="entry name" value="Glyco_hydro_3_C_sf"/>
</dbReference>
<evidence type="ECO:0000313" key="9">
    <source>
        <dbReference type="EMBL" id="RAL00744.1"/>
    </source>
</evidence>
<evidence type="ECO:0000259" key="8">
    <source>
        <dbReference type="Pfam" id="PF01915"/>
    </source>
</evidence>
<reference evidence="9 10" key="1">
    <citation type="submission" date="2018-02" db="EMBL/GenBank/DDBJ databases">
        <title>The genomes of Aspergillus section Nigri reveals drivers in fungal speciation.</title>
        <authorList>
            <consortium name="DOE Joint Genome Institute"/>
            <person name="Vesth T.C."/>
            <person name="Nybo J."/>
            <person name="Theobald S."/>
            <person name="Brandl J."/>
            <person name="Frisvad J.C."/>
            <person name="Nielsen K.F."/>
            <person name="Lyhne E.K."/>
            <person name="Kogle M.E."/>
            <person name="Kuo A."/>
            <person name="Riley R."/>
            <person name="Clum A."/>
            <person name="Nolan M."/>
            <person name="Lipzen A."/>
            <person name="Salamov A."/>
            <person name="Henrissat B."/>
            <person name="Wiebenga A."/>
            <person name="De vries R.P."/>
            <person name="Grigoriev I.V."/>
            <person name="Mortensen U.H."/>
            <person name="Andersen M.R."/>
            <person name="Baker S.E."/>
        </authorList>
    </citation>
    <scope>NUCLEOTIDE SEQUENCE [LARGE SCALE GENOMIC DNA]</scope>
    <source>
        <strain evidence="9 10">CBS 121593</strain>
    </source>
</reference>
<dbReference type="Proteomes" id="UP000249402">
    <property type="component" value="Unassembled WGS sequence"/>
</dbReference>
<evidence type="ECO:0000256" key="7">
    <source>
        <dbReference type="ARBA" id="ARBA00023326"/>
    </source>
</evidence>
<dbReference type="EC" id="3.2.1.21" evidence="3"/>
<keyword evidence="5" id="KW-0119">Carbohydrate metabolism</keyword>
<keyword evidence="10" id="KW-1185">Reference proteome</keyword>
<evidence type="ECO:0000256" key="6">
    <source>
        <dbReference type="ARBA" id="ARBA00023295"/>
    </source>
</evidence>
<accession>A0A395H3E2</accession>
<dbReference type="OrthoDB" id="47059at2759"/>
<evidence type="ECO:0000256" key="1">
    <source>
        <dbReference type="ARBA" id="ARBA00000448"/>
    </source>
</evidence>
<dbReference type="GO" id="GO:0008422">
    <property type="term" value="F:beta-glucosidase activity"/>
    <property type="evidence" value="ECO:0007669"/>
    <property type="project" value="UniProtKB-EC"/>
</dbReference>
<protein>
    <recommendedName>
        <fullName evidence="3">beta-glucosidase</fullName>
        <ecNumber evidence="3">3.2.1.21</ecNumber>
    </recommendedName>
</protein>
<proteinExistence type="inferred from homology"/>
<keyword evidence="7" id="KW-0624">Polysaccharide degradation</keyword>
<dbReference type="AlphaFoldDB" id="A0A395H3E2"/>
<evidence type="ECO:0000313" key="10">
    <source>
        <dbReference type="Proteomes" id="UP000249402"/>
    </source>
</evidence>
<dbReference type="Pfam" id="PF01915">
    <property type="entry name" value="Glyco_hydro_3_C"/>
    <property type="match status" value="1"/>
</dbReference>
<sequence>MFLEAGHTYTTLVHFGTDPTIAFERPGASGFGAGGIRLGAERKVSLAEEIDRAVALAQRVDQVVLCMGLTGDWESEGYDRTTMDLPPGSDALIEAVLATNPNTAIVMQSGIPVTMPWIDRALSVV</sequence>
<dbReference type="InterPro" id="IPR002772">
    <property type="entry name" value="Glyco_hydro_3_C"/>
</dbReference>
<comment type="similarity">
    <text evidence="2">Belongs to the glycosyl hydrolase 3 family.</text>
</comment>
<dbReference type="PANTHER" id="PTHR42715">
    <property type="entry name" value="BETA-GLUCOSIDASE"/>
    <property type="match status" value="1"/>
</dbReference>
<dbReference type="Gene3D" id="3.40.50.1700">
    <property type="entry name" value="Glycoside hydrolase family 3 C-terminal domain"/>
    <property type="match status" value="1"/>
</dbReference>
<dbReference type="STRING" id="1448316.A0A395H3E2"/>
<dbReference type="EMBL" id="KZ824438">
    <property type="protein sequence ID" value="RAL00744.1"/>
    <property type="molecule type" value="Genomic_DNA"/>
</dbReference>
<comment type="catalytic activity">
    <reaction evidence="1">
        <text>Hydrolysis of terminal, non-reducing beta-D-glucosyl residues with release of beta-D-glucose.</text>
        <dbReference type="EC" id="3.2.1.21"/>
    </reaction>
</comment>
<dbReference type="PANTHER" id="PTHR42715:SF27">
    <property type="entry name" value="BETA-GLUCOSIDASE-RELATED"/>
    <property type="match status" value="1"/>
</dbReference>
<keyword evidence="6" id="KW-0326">Glycosidase</keyword>
<dbReference type="RefSeq" id="XP_025575071.1">
    <property type="nucleotide sequence ID" value="XM_025720885.1"/>
</dbReference>
<evidence type="ECO:0000256" key="5">
    <source>
        <dbReference type="ARBA" id="ARBA00023277"/>
    </source>
</evidence>
<dbReference type="InterPro" id="IPR050288">
    <property type="entry name" value="Cellulose_deg_GH3"/>
</dbReference>
<dbReference type="Gene3D" id="2.60.120.260">
    <property type="entry name" value="Galactose-binding domain-like"/>
    <property type="match status" value="1"/>
</dbReference>
<gene>
    <name evidence="9" type="ORF">BO80DRAFT_434841</name>
</gene>
<feature type="domain" description="Glycoside hydrolase family 3 C-terminal" evidence="8">
    <location>
        <begin position="47"/>
        <end position="120"/>
    </location>
</feature>
<dbReference type="VEuPathDB" id="FungiDB:BO80DRAFT_434841"/>
<organism evidence="9 10">
    <name type="scientific">Aspergillus ibericus CBS 121593</name>
    <dbReference type="NCBI Taxonomy" id="1448316"/>
    <lineage>
        <taxon>Eukaryota</taxon>
        <taxon>Fungi</taxon>
        <taxon>Dikarya</taxon>
        <taxon>Ascomycota</taxon>
        <taxon>Pezizomycotina</taxon>
        <taxon>Eurotiomycetes</taxon>
        <taxon>Eurotiomycetidae</taxon>
        <taxon>Eurotiales</taxon>
        <taxon>Aspergillaceae</taxon>
        <taxon>Aspergillus</taxon>
        <taxon>Aspergillus subgen. Circumdati</taxon>
    </lineage>
</organism>
<keyword evidence="4" id="KW-0378">Hydrolase</keyword>
<evidence type="ECO:0000256" key="4">
    <source>
        <dbReference type="ARBA" id="ARBA00022801"/>
    </source>
</evidence>
<dbReference type="SUPFAM" id="SSF52279">
    <property type="entry name" value="Beta-D-glucan exohydrolase, C-terminal domain"/>
    <property type="match status" value="1"/>
</dbReference>
<dbReference type="GO" id="GO:0009251">
    <property type="term" value="P:glucan catabolic process"/>
    <property type="evidence" value="ECO:0007669"/>
    <property type="project" value="TreeGrafter"/>
</dbReference>
<name>A0A395H3E2_9EURO</name>
<dbReference type="GeneID" id="37225750"/>
<evidence type="ECO:0000256" key="3">
    <source>
        <dbReference type="ARBA" id="ARBA00012744"/>
    </source>
</evidence>